<keyword evidence="3" id="KW-1185">Reference proteome</keyword>
<dbReference type="GO" id="GO:0004519">
    <property type="term" value="F:endonuclease activity"/>
    <property type="evidence" value="ECO:0007669"/>
    <property type="project" value="UniProtKB-KW"/>
</dbReference>
<dbReference type="InterPro" id="IPR007569">
    <property type="entry name" value="DUF559"/>
</dbReference>
<organism evidence="2 3">
    <name type="scientific">Pseudonocardia parietis</name>
    <dbReference type="NCBI Taxonomy" id="570936"/>
    <lineage>
        <taxon>Bacteria</taxon>
        <taxon>Bacillati</taxon>
        <taxon>Actinomycetota</taxon>
        <taxon>Actinomycetes</taxon>
        <taxon>Pseudonocardiales</taxon>
        <taxon>Pseudonocardiaceae</taxon>
        <taxon>Pseudonocardia</taxon>
    </lineage>
</organism>
<name>A0ABS4VRM5_9PSEU</name>
<dbReference type="Proteomes" id="UP001519295">
    <property type="component" value="Unassembled WGS sequence"/>
</dbReference>
<feature type="domain" description="DUF559" evidence="1">
    <location>
        <begin position="250"/>
        <end position="322"/>
    </location>
</feature>
<keyword evidence="2" id="KW-0378">Hydrolase</keyword>
<sequence length="335" mass="36387">MPPEIKWNRRAVGIVQGRMTMGMRPFRGSVAIAAGAVTKGVLRGSGFRRLFQDVYVHASVEVTYLVLCEAAALAVHATSDSPSGPLDIGAGALAGWSAAEMLGADCAPAGVPAEVLIAVGNRRAQPGLLVHRARALPHEIRSGVRIPIPGRRRRYVTGRTVRTLSPLRTAFDLAIREDRIEAIIALDALARIGKFAPEQVLDLLLDHPGARGVRRLRDLVALANPLAESPMETRVRLALHDGGLPEPVLQFPVGEYRIDLAYPDVLLGIEYDGAHHREPAQARADLARQQFLTARNWHILRPSAEDTIHHPPRVAGHVAHELAQRHTSVVPRTPA</sequence>
<evidence type="ECO:0000313" key="3">
    <source>
        <dbReference type="Proteomes" id="UP001519295"/>
    </source>
</evidence>
<dbReference type="Gene3D" id="3.40.960.10">
    <property type="entry name" value="VSR Endonuclease"/>
    <property type="match status" value="1"/>
</dbReference>
<dbReference type="EMBL" id="JAGINU010000001">
    <property type="protein sequence ID" value="MBP2366582.1"/>
    <property type="molecule type" value="Genomic_DNA"/>
</dbReference>
<reference evidence="2 3" key="1">
    <citation type="submission" date="2021-03" db="EMBL/GenBank/DDBJ databases">
        <title>Sequencing the genomes of 1000 actinobacteria strains.</title>
        <authorList>
            <person name="Klenk H.-P."/>
        </authorList>
    </citation>
    <scope>NUCLEOTIDE SEQUENCE [LARGE SCALE GENOMIC DNA]</scope>
    <source>
        <strain evidence="2 3">DSM 45256</strain>
    </source>
</reference>
<dbReference type="Pfam" id="PF04480">
    <property type="entry name" value="DUF559"/>
    <property type="match status" value="1"/>
</dbReference>
<proteinExistence type="predicted"/>
<gene>
    <name evidence="2" type="ORF">JOF36_002278</name>
</gene>
<dbReference type="RefSeq" id="WP_210026650.1">
    <property type="nucleotide sequence ID" value="NZ_JAGINU010000001.1"/>
</dbReference>
<accession>A0ABS4VRM5</accession>
<protein>
    <submittedName>
        <fullName evidence="2">Very-short-patch-repair endonuclease</fullName>
    </submittedName>
</protein>
<keyword evidence="2" id="KW-0255">Endonuclease</keyword>
<dbReference type="SUPFAM" id="SSF52980">
    <property type="entry name" value="Restriction endonuclease-like"/>
    <property type="match status" value="1"/>
</dbReference>
<evidence type="ECO:0000313" key="2">
    <source>
        <dbReference type="EMBL" id="MBP2366582.1"/>
    </source>
</evidence>
<comment type="caution">
    <text evidence="2">The sequence shown here is derived from an EMBL/GenBank/DDBJ whole genome shotgun (WGS) entry which is preliminary data.</text>
</comment>
<dbReference type="InterPro" id="IPR011335">
    <property type="entry name" value="Restrct_endonuc-II-like"/>
</dbReference>
<evidence type="ECO:0000259" key="1">
    <source>
        <dbReference type="Pfam" id="PF04480"/>
    </source>
</evidence>
<keyword evidence="2" id="KW-0540">Nuclease</keyword>